<reference evidence="3 4" key="2">
    <citation type="submission" date="2024-10" db="EMBL/GenBank/DDBJ databases">
        <authorList>
            <person name="Ryan C."/>
        </authorList>
    </citation>
    <scope>NUCLEOTIDE SEQUENCE [LARGE SCALE GENOMIC DNA]</scope>
</reference>
<evidence type="ECO:0000259" key="2">
    <source>
        <dbReference type="Pfam" id="PF13968"/>
    </source>
</evidence>
<keyword evidence="1" id="KW-0812">Transmembrane</keyword>
<keyword evidence="1" id="KW-1133">Transmembrane helix</keyword>
<feature type="transmembrane region" description="Helical" evidence="1">
    <location>
        <begin position="98"/>
        <end position="119"/>
    </location>
</feature>
<dbReference type="Pfam" id="PF04578">
    <property type="entry name" value="DUF594"/>
    <property type="match status" value="1"/>
</dbReference>
<evidence type="ECO:0000256" key="1">
    <source>
        <dbReference type="SAM" id="Phobius"/>
    </source>
</evidence>
<dbReference type="InterPro" id="IPR007658">
    <property type="entry name" value="DUF594"/>
</dbReference>
<feature type="domain" description="DUF4220" evidence="2">
    <location>
        <begin position="71"/>
        <end position="414"/>
    </location>
</feature>
<protein>
    <recommendedName>
        <fullName evidence="2">DUF4220 domain-containing protein</fullName>
    </recommendedName>
</protein>
<evidence type="ECO:0000313" key="4">
    <source>
        <dbReference type="Proteomes" id="UP001497457"/>
    </source>
</evidence>
<keyword evidence="4" id="KW-1185">Reference proteome</keyword>
<keyword evidence="1" id="KW-0472">Membrane</keyword>
<feature type="transmembrane region" description="Helical" evidence="1">
    <location>
        <begin position="330"/>
        <end position="349"/>
    </location>
</feature>
<proteinExistence type="predicted"/>
<feature type="transmembrane region" description="Helical" evidence="1">
    <location>
        <begin position="355"/>
        <end position="375"/>
    </location>
</feature>
<dbReference type="InterPro" id="IPR025315">
    <property type="entry name" value="DUF4220"/>
</dbReference>
<organism evidence="3 4">
    <name type="scientific">Urochloa decumbens</name>
    <dbReference type="NCBI Taxonomy" id="240449"/>
    <lineage>
        <taxon>Eukaryota</taxon>
        <taxon>Viridiplantae</taxon>
        <taxon>Streptophyta</taxon>
        <taxon>Embryophyta</taxon>
        <taxon>Tracheophyta</taxon>
        <taxon>Spermatophyta</taxon>
        <taxon>Magnoliopsida</taxon>
        <taxon>Liliopsida</taxon>
        <taxon>Poales</taxon>
        <taxon>Poaceae</taxon>
        <taxon>PACMAD clade</taxon>
        <taxon>Panicoideae</taxon>
        <taxon>Panicodae</taxon>
        <taxon>Paniceae</taxon>
        <taxon>Melinidinae</taxon>
        <taxon>Urochloa</taxon>
    </lineage>
</organism>
<dbReference type="Pfam" id="PF13968">
    <property type="entry name" value="DUF4220"/>
    <property type="match status" value="1"/>
</dbReference>
<evidence type="ECO:0000313" key="3">
    <source>
        <dbReference type="EMBL" id="CAL4941309.1"/>
    </source>
</evidence>
<dbReference type="PANTHER" id="PTHR31325">
    <property type="entry name" value="OS01G0798800 PROTEIN-RELATED"/>
    <property type="match status" value="1"/>
</dbReference>
<dbReference type="Proteomes" id="UP001497457">
    <property type="component" value="Chromosome 16b"/>
</dbReference>
<sequence length="687" mass="78702">MARGGVMQLNCSQINTTKDMESFLSWWRSERGIMTQVEVLVDLSILLFAIQVIFGWWRRCCHSAFIKYPLWLAYTMTPSVVIYTLGLMRSSPINLDCFGAWSFALLMALGSTNTMTAYAVEDNKQYLRHFVQQFLYVANLMPLIKADPHVKNLQELVYYFLILFALSMNFGRVFASKVAGSFTDDLSLYLADYMKHEQSTSTSYNPVTLEGYNYLVSWKSVSSDELSRFQLTSDMITVSHVYLDTSNSMRLKELSLSFALFQLLRRRFFGVACPESELPKTHDLIFQGLLFNVDDDYKATFRVIEAELAFAHDHMFTSIASFNTRLRKPIIILSVFKAVCYYSSMYASIKYHRIATATFMVFLLAVEVLQLYVYYTSDWARIRSVCQPKPSKEGIFPQLFGYWQNKIGQHSLLEDLHRRSFTSDIIGHLSQWTFTKVLQYQATFFSRGIKNPGIKGPDHIRLTDDVKLAVARTLKRSNGRLSNGASSLQQNNQYGLIWACIQESHTSTMLIWHIATQYCEIAHSCRARTGTVDQGSIRGNHNISLALSRYCAYLMAFVPELLPDHHLDTAACFHEARKDALEFLREERSLESMFRKMKNFSHQLSGEGAFAKGIQLGKQLEETGHAGRWKILADLWTEMILYIAPSDNARDHIQNLANGGEFLTHLWALLSHAGILAREEHGFDQEM</sequence>
<feature type="transmembrane region" description="Helical" evidence="1">
    <location>
        <begin position="68"/>
        <end position="86"/>
    </location>
</feature>
<accession>A0ABC8YDK0</accession>
<reference evidence="4" key="1">
    <citation type="submission" date="2024-06" db="EMBL/GenBank/DDBJ databases">
        <authorList>
            <person name="Ryan C."/>
        </authorList>
    </citation>
    <scope>NUCLEOTIDE SEQUENCE [LARGE SCALE GENOMIC DNA]</scope>
</reference>
<name>A0ABC8YDK0_9POAL</name>
<gene>
    <name evidence="3" type="ORF">URODEC1_LOCUS32978</name>
</gene>
<feature type="transmembrane region" description="Helical" evidence="1">
    <location>
        <begin position="33"/>
        <end position="56"/>
    </location>
</feature>
<dbReference type="EMBL" id="OZ075126">
    <property type="protein sequence ID" value="CAL4941309.1"/>
    <property type="molecule type" value="Genomic_DNA"/>
</dbReference>
<dbReference type="AlphaFoldDB" id="A0ABC8YDK0"/>